<sequence>MNSHHGPLGDDRSFSLQKRKLRHGVLQADEARRRRRSVAETGTARSQTHQSTVSHLSLGFQTPQAISQDSKALFNKQARCKPNHNSFIGISMLSLENPSAGCRRSVKGSQSLTGLQARPQPETPLSSVEGVGYTYFVLSHGASVEE</sequence>
<proteinExistence type="predicted"/>
<feature type="compositionally biased region" description="Polar residues" evidence="1">
    <location>
        <begin position="43"/>
        <end position="59"/>
    </location>
</feature>
<evidence type="ECO:0000256" key="1">
    <source>
        <dbReference type="SAM" id="MobiDB-lite"/>
    </source>
</evidence>
<evidence type="ECO:0000313" key="2">
    <source>
        <dbReference type="Ensembl" id="ENSCAFP00020031900.1"/>
    </source>
</evidence>
<dbReference type="Proteomes" id="UP000694391">
    <property type="component" value="Unplaced"/>
</dbReference>
<keyword evidence="3" id="KW-1185">Reference proteome</keyword>
<organism evidence="2 3">
    <name type="scientific">Canis lupus dingo</name>
    <name type="common">dingo</name>
    <dbReference type="NCBI Taxonomy" id="286419"/>
    <lineage>
        <taxon>Eukaryota</taxon>
        <taxon>Metazoa</taxon>
        <taxon>Chordata</taxon>
        <taxon>Craniata</taxon>
        <taxon>Vertebrata</taxon>
        <taxon>Euteleostomi</taxon>
        <taxon>Mammalia</taxon>
        <taxon>Eutheria</taxon>
        <taxon>Laurasiatheria</taxon>
        <taxon>Carnivora</taxon>
        <taxon>Caniformia</taxon>
        <taxon>Canidae</taxon>
        <taxon>Canis</taxon>
    </lineage>
</organism>
<dbReference type="GeneTree" id="ENSGT00910000148539"/>
<reference evidence="2" key="1">
    <citation type="submission" date="2025-08" db="UniProtKB">
        <authorList>
            <consortium name="Ensembl"/>
        </authorList>
    </citation>
    <scope>IDENTIFICATION</scope>
</reference>
<reference evidence="2" key="2">
    <citation type="submission" date="2025-09" db="UniProtKB">
        <authorList>
            <consortium name="Ensembl"/>
        </authorList>
    </citation>
    <scope>IDENTIFICATION</scope>
</reference>
<dbReference type="Ensembl" id="ENSCAFT00020036834.1">
    <property type="protein sequence ID" value="ENSCAFP00020031900.1"/>
    <property type="gene ID" value="ENSCAFG00020024870.1"/>
</dbReference>
<name>A0A8C0LHF6_CANLU</name>
<feature type="region of interest" description="Disordered" evidence="1">
    <location>
        <begin position="1"/>
        <end position="59"/>
    </location>
</feature>
<evidence type="ECO:0000313" key="3">
    <source>
        <dbReference type="Proteomes" id="UP000694391"/>
    </source>
</evidence>
<protein>
    <submittedName>
        <fullName evidence="2">Uncharacterized protein</fullName>
    </submittedName>
</protein>
<dbReference type="AlphaFoldDB" id="A0A8C0LHF6"/>
<accession>A0A8C0LHF6</accession>
<feature type="region of interest" description="Disordered" evidence="1">
    <location>
        <begin position="99"/>
        <end position="126"/>
    </location>
</feature>